<dbReference type="GO" id="GO:0005948">
    <property type="term" value="C:acetolactate synthase complex"/>
    <property type="evidence" value="ECO:0007669"/>
    <property type="project" value="TreeGrafter"/>
</dbReference>
<dbReference type="RefSeq" id="WP_204043467.1">
    <property type="nucleotide sequence ID" value="NZ_BOOA01000045.1"/>
</dbReference>
<evidence type="ECO:0000259" key="4">
    <source>
        <dbReference type="Pfam" id="PF00205"/>
    </source>
</evidence>
<dbReference type="InterPro" id="IPR012001">
    <property type="entry name" value="Thiamin_PyroP_enz_TPP-bd_dom"/>
</dbReference>
<dbReference type="InterPro" id="IPR000399">
    <property type="entry name" value="TPP-bd_CS"/>
</dbReference>
<comment type="caution">
    <text evidence="7">The sequence shown here is derived from an EMBL/GenBank/DDBJ whole genome shotgun (WGS) entry which is preliminary data.</text>
</comment>
<gene>
    <name evidence="7" type="ORF">Aph01nite_51080</name>
</gene>
<dbReference type="InterPro" id="IPR045229">
    <property type="entry name" value="TPP_enz"/>
</dbReference>
<dbReference type="Pfam" id="PF00205">
    <property type="entry name" value="TPP_enzyme_M"/>
    <property type="match status" value="1"/>
</dbReference>
<keyword evidence="2 3" id="KW-0786">Thiamine pyrophosphate</keyword>
<evidence type="ECO:0000313" key="8">
    <source>
        <dbReference type="Proteomes" id="UP000640052"/>
    </source>
</evidence>
<dbReference type="InterPro" id="IPR011766">
    <property type="entry name" value="TPP_enzyme_TPP-bd"/>
</dbReference>
<evidence type="ECO:0008006" key="9">
    <source>
        <dbReference type="Google" id="ProtNLM"/>
    </source>
</evidence>
<dbReference type="Pfam" id="PF02776">
    <property type="entry name" value="TPP_enzyme_N"/>
    <property type="match status" value="1"/>
</dbReference>
<dbReference type="GO" id="GO:0050660">
    <property type="term" value="F:flavin adenine dinucleotide binding"/>
    <property type="evidence" value="ECO:0007669"/>
    <property type="project" value="TreeGrafter"/>
</dbReference>
<dbReference type="GO" id="GO:0009097">
    <property type="term" value="P:isoleucine biosynthetic process"/>
    <property type="evidence" value="ECO:0007669"/>
    <property type="project" value="TreeGrafter"/>
</dbReference>
<dbReference type="GO" id="GO:0000287">
    <property type="term" value="F:magnesium ion binding"/>
    <property type="evidence" value="ECO:0007669"/>
    <property type="project" value="InterPro"/>
</dbReference>
<organism evidence="7 8">
    <name type="scientific">Acrocarpospora phusangensis</name>
    <dbReference type="NCBI Taxonomy" id="1070424"/>
    <lineage>
        <taxon>Bacteria</taxon>
        <taxon>Bacillati</taxon>
        <taxon>Actinomycetota</taxon>
        <taxon>Actinomycetes</taxon>
        <taxon>Streptosporangiales</taxon>
        <taxon>Streptosporangiaceae</taxon>
        <taxon>Acrocarpospora</taxon>
    </lineage>
</organism>
<comment type="similarity">
    <text evidence="1 3">Belongs to the TPP enzyme family.</text>
</comment>
<evidence type="ECO:0000256" key="2">
    <source>
        <dbReference type="ARBA" id="ARBA00023052"/>
    </source>
</evidence>
<feature type="domain" description="Thiamine pyrophosphate enzyme central" evidence="4">
    <location>
        <begin position="191"/>
        <end position="322"/>
    </location>
</feature>
<dbReference type="PANTHER" id="PTHR18968:SF167">
    <property type="entry name" value="ACETOLACTATE SYNTHASE LARGE SUBUNIT ILVB2-RELATED"/>
    <property type="match status" value="1"/>
</dbReference>
<dbReference type="Gene3D" id="3.40.50.1220">
    <property type="entry name" value="TPP-binding domain"/>
    <property type="match status" value="1"/>
</dbReference>
<reference evidence="7" key="1">
    <citation type="submission" date="2021-01" db="EMBL/GenBank/DDBJ databases">
        <title>Whole genome shotgun sequence of Acrocarpospora phusangensis NBRC 108782.</title>
        <authorList>
            <person name="Komaki H."/>
            <person name="Tamura T."/>
        </authorList>
    </citation>
    <scope>NUCLEOTIDE SEQUENCE</scope>
    <source>
        <strain evidence="7">NBRC 108782</strain>
    </source>
</reference>
<dbReference type="SUPFAM" id="SSF52518">
    <property type="entry name" value="Thiamin diphosphate-binding fold (THDP-binding)"/>
    <property type="match status" value="2"/>
</dbReference>
<dbReference type="InterPro" id="IPR029035">
    <property type="entry name" value="DHS-like_NAD/FAD-binding_dom"/>
</dbReference>
<dbReference type="GO" id="GO:0009099">
    <property type="term" value="P:L-valine biosynthetic process"/>
    <property type="evidence" value="ECO:0007669"/>
    <property type="project" value="TreeGrafter"/>
</dbReference>
<evidence type="ECO:0000259" key="6">
    <source>
        <dbReference type="Pfam" id="PF02776"/>
    </source>
</evidence>
<dbReference type="EMBL" id="BOOA01000045">
    <property type="protein sequence ID" value="GIH26798.1"/>
    <property type="molecule type" value="Genomic_DNA"/>
</dbReference>
<evidence type="ECO:0000256" key="3">
    <source>
        <dbReference type="RuleBase" id="RU362132"/>
    </source>
</evidence>
<dbReference type="CDD" id="cd00568">
    <property type="entry name" value="TPP_enzymes"/>
    <property type="match status" value="1"/>
</dbReference>
<dbReference type="FunFam" id="3.40.50.970:FF:000007">
    <property type="entry name" value="Acetolactate synthase"/>
    <property type="match status" value="1"/>
</dbReference>
<dbReference type="PROSITE" id="PS00187">
    <property type="entry name" value="TPP_ENZYMES"/>
    <property type="match status" value="1"/>
</dbReference>
<accession>A0A919QDM6</accession>
<dbReference type="InterPro" id="IPR012000">
    <property type="entry name" value="Thiamin_PyroP_enz_cen_dom"/>
</dbReference>
<sequence>MNTTAQVLAASLRAYGVDTVFGIPGTHNLAVYQALAEAGVRFVTTRHEQGAGYAADGYARVSGRAGVVLTTTGPAVLNAATALAQAYSDSSPVLLISPGVPLGHPRHARGYLHESKDQSRALDALCAWSHRVTSPAEIPAAVSRAFVSFAEGRPRPVHLEIPLDLLDLPTPAVPASPYPVPPRAPDPAAVTSALTLLRTALRPAIVLGGGVHHSRAGTLALTLAERFGAPIVTTANGKGSVPESHPLVLGATLHLRSIREWLATRDVVLAVGTELAPSDLWVDDFRLTGSLIRIDLDPSQMHGDHPATVPLLADATLALEALNAQGDLAGSADPAGSPAQQPEFAGSAWSGAELPGLVGSAGLGADPPEAAAELGILAARWAPQLEALRDGLPADTIVVADNSMFCYYGALGGLPVDPPGRFLFPTGYGTLGFALPAAIGAKLARPEAPVVALAGDGAFQFSVQDLATAVELGLPLPIVVSVNGGYGEIRAEMLARGMPPVAVDLHTPDFVALAVAYGARGAAADTPRELGEAVGKALRAPVPTVIVLREAR</sequence>
<evidence type="ECO:0000259" key="5">
    <source>
        <dbReference type="Pfam" id="PF02775"/>
    </source>
</evidence>
<name>A0A919QDM6_9ACTN</name>
<feature type="domain" description="Thiamine pyrophosphate enzyme TPP-binding" evidence="5">
    <location>
        <begin position="414"/>
        <end position="547"/>
    </location>
</feature>
<dbReference type="SUPFAM" id="SSF52467">
    <property type="entry name" value="DHS-like NAD/FAD-binding domain"/>
    <property type="match status" value="1"/>
</dbReference>
<dbReference type="InterPro" id="IPR029061">
    <property type="entry name" value="THDP-binding"/>
</dbReference>
<dbReference type="Pfam" id="PF02775">
    <property type="entry name" value="TPP_enzyme_C"/>
    <property type="match status" value="1"/>
</dbReference>
<protein>
    <recommendedName>
        <fullName evidence="9">Acetolactate synthase I/II/III large subunit</fullName>
    </recommendedName>
</protein>
<keyword evidence="8" id="KW-1185">Reference proteome</keyword>
<dbReference type="GO" id="GO:0003984">
    <property type="term" value="F:acetolactate synthase activity"/>
    <property type="evidence" value="ECO:0007669"/>
    <property type="project" value="TreeGrafter"/>
</dbReference>
<dbReference type="AlphaFoldDB" id="A0A919QDM6"/>
<feature type="domain" description="Thiamine pyrophosphate enzyme N-terminal TPP-binding" evidence="6">
    <location>
        <begin position="3"/>
        <end position="118"/>
    </location>
</feature>
<dbReference type="CDD" id="cd07035">
    <property type="entry name" value="TPP_PYR_POX_like"/>
    <property type="match status" value="1"/>
</dbReference>
<dbReference type="PANTHER" id="PTHR18968">
    <property type="entry name" value="THIAMINE PYROPHOSPHATE ENZYMES"/>
    <property type="match status" value="1"/>
</dbReference>
<evidence type="ECO:0000313" key="7">
    <source>
        <dbReference type="EMBL" id="GIH26798.1"/>
    </source>
</evidence>
<dbReference type="GO" id="GO:0030976">
    <property type="term" value="F:thiamine pyrophosphate binding"/>
    <property type="evidence" value="ECO:0007669"/>
    <property type="project" value="InterPro"/>
</dbReference>
<proteinExistence type="inferred from homology"/>
<dbReference type="Proteomes" id="UP000640052">
    <property type="component" value="Unassembled WGS sequence"/>
</dbReference>
<dbReference type="Gene3D" id="3.40.50.970">
    <property type="match status" value="2"/>
</dbReference>
<evidence type="ECO:0000256" key="1">
    <source>
        <dbReference type="ARBA" id="ARBA00007812"/>
    </source>
</evidence>